<comment type="caution">
    <text evidence="4">The sequence shown here is derived from an EMBL/GenBank/DDBJ whole genome shotgun (WGS) entry which is preliminary data.</text>
</comment>
<dbReference type="SUPFAM" id="SSF53383">
    <property type="entry name" value="PLP-dependent transferases"/>
    <property type="match status" value="1"/>
</dbReference>
<evidence type="ECO:0000256" key="2">
    <source>
        <dbReference type="ARBA" id="ARBA00022898"/>
    </source>
</evidence>
<organism evidence="4 5">
    <name type="scientific">Ruegeria spongiae</name>
    <dbReference type="NCBI Taxonomy" id="2942209"/>
    <lineage>
        <taxon>Bacteria</taxon>
        <taxon>Pseudomonadati</taxon>
        <taxon>Pseudomonadota</taxon>
        <taxon>Alphaproteobacteria</taxon>
        <taxon>Rhodobacterales</taxon>
        <taxon>Roseobacteraceae</taxon>
        <taxon>Ruegeria</taxon>
    </lineage>
</organism>
<dbReference type="InterPro" id="IPR005814">
    <property type="entry name" value="Aminotrans_3"/>
</dbReference>
<dbReference type="Gene3D" id="3.90.1150.10">
    <property type="entry name" value="Aspartate Aminotransferase, domain 1"/>
    <property type="match status" value="1"/>
</dbReference>
<dbReference type="GO" id="GO:0008483">
    <property type="term" value="F:transaminase activity"/>
    <property type="evidence" value="ECO:0007669"/>
    <property type="project" value="UniProtKB-KW"/>
</dbReference>
<evidence type="ECO:0000313" key="5">
    <source>
        <dbReference type="Proteomes" id="UP001203880"/>
    </source>
</evidence>
<dbReference type="RefSeq" id="WP_249710171.1">
    <property type="nucleotide sequence ID" value="NZ_JAMFMB010000013.1"/>
</dbReference>
<evidence type="ECO:0000313" key="4">
    <source>
        <dbReference type="EMBL" id="MCL6284185.1"/>
    </source>
</evidence>
<dbReference type="EMBL" id="JAMFMB010000013">
    <property type="protein sequence ID" value="MCL6284185.1"/>
    <property type="molecule type" value="Genomic_DNA"/>
</dbReference>
<reference evidence="4" key="1">
    <citation type="submission" date="2022-05" db="EMBL/GenBank/DDBJ databases">
        <authorList>
            <person name="Park J.-S."/>
        </authorList>
    </citation>
    <scope>NUCLEOTIDE SEQUENCE</scope>
    <source>
        <strain evidence="4">2012CJ41-6</strain>
    </source>
</reference>
<sequence length="435" mass="48354">MLRNDKRLIERAEQVVPGGVYGHMSTYLMPDGVPQYYTKSKGTYLWDADGNKYFDCLSAYGPNLLGYGNAQVQDAIRNQLEHCDTMSGPSPLMVDLAEAMVDMIDHANWAMFCKNGTDATSIATTIARAKTGRSKIVVGRGIYHGCLPWSTPSMEGVQPADRMNLIYFDVTDMDSFTDAVRQAGDDLAGVIVTPYRHEVFGDQHFFPQEMAQLIRKSCDEKEAVLILDEVRTGFRLSVGSAWSEHGVQPDISCWGKMLGNGQPISAVLGTDEVKQAASSIYVTGSFWFSAVPMAAAIETLRQVREGSYFKQIMAYGRRLRAGLEDRARAFGFELSQTGPVTMPQILFREDPDFRIAYRFCQLLAQNGVLFSPYHNMFMNAGMTDEAIDGVLETSEKVFAELKDTRGNIPAIPDRVTEKLNKRKPLLGLGQKQKLA</sequence>
<evidence type="ECO:0000256" key="1">
    <source>
        <dbReference type="ARBA" id="ARBA00001933"/>
    </source>
</evidence>
<name>A0ABT0Q2T2_9RHOB</name>
<dbReference type="PANTHER" id="PTHR43713:SF3">
    <property type="entry name" value="GLUTAMATE-1-SEMIALDEHYDE 2,1-AMINOMUTASE 1, CHLOROPLASTIC-RELATED"/>
    <property type="match status" value="1"/>
</dbReference>
<accession>A0ABT0Q2T2</accession>
<dbReference type="Gene3D" id="3.40.640.10">
    <property type="entry name" value="Type I PLP-dependent aspartate aminotransferase-like (Major domain)"/>
    <property type="match status" value="1"/>
</dbReference>
<dbReference type="InterPro" id="IPR015424">
    <property type="entry name" value="PyrdxlP-dep_Trfase"/>
</dbReference>
<dbReference type="Proteomes" id="UP001203880">
    <property type="component" value="Unassembled WGS sequence"/>
</dbReference>
<keyword evidence="2 3" id="KW-0663">Pyridoxal phosphate</keyword>
<dbReference type="PROSITE" id="PS00600">
    <property type="entry name" value="AA_TRANSFER_CLASS_3"/>
    <property type="match status" value="1"/>
</dbReference>
<evidence type="ECO:0000256" key="3">
    <source>
        <dbReference type="RuleBase" id="RU003560"/>
    </source>
</evidence>
<keyword evidence="4" id="KW-0032">Aminotransferase</keyword>
<comment type="similarity">
    <text evidence="3">Belongs to the class-III pyridoxal-phosphate-dependent aminotransferase family.</text>
</comment>
<dbReference type="PANTHER" id="PTHR43713">
    <property type="entry name" value="GLUTAMATE-1-SEMIALDEHYDE 2,1-AMINOMUTASE"/>
    <property type="match status" value="1"/>
</dbReference>
<comment type="cofactor">
    <cofactor evidence="1">
        <name>pyridoxal 5'-phosphate</name>
        <dbReference type="ChEBI" id="CHEBI:597326"/>
    </cofactor>
</comment>
<dbReference type="InterPro" id="IPR015422">
    <property type="entry name" value="PyrdxlP-dep_Trfase_small"/>
</dbReference>
<keyword evidence="4" id="KW-0808">Transferase</keyword>
<gene>
    <name evidence="4" type="ORF">M3P21_11675</name>
</gene>
<dbReference type="Pfam" id="PF00202">
    <property type="entry name" value="Aminotran_3"/>
    <property type="match status" value="1"/>
</dbReference>
<dbReference type="InterPro" id="IPR015421">
    <property type="entry name" value="PyrdxlP-dep_Trfase_major"/>
</dbReference>
<proteinExistence type="inferred from homology"/>
<protein>
    <submittedName>
        <fullName evidence="4">Aminotransferase class III-fold pyridoxal phosphate-dependent enzyme</fullName>
    </submittedName>
</protein>
<keyword evidence="5" id="KW-1185">Reference proteome</keyword>
<dbReference type="InterPro" id="IPR049704">
    <property type="entry name" value="Aminotrans_3_PPA_site"/>
</dbReference>